<dbReference type="Gene3D" id="2.60.40.3380">
    <property type="match status" value="1"/>
</dbReference>
<evidence type="ECO:0000313" key="4">
    <source>
        <dbReference type="Proteomes" id="UP000325055"/>
    </source>
</evidence>
<evidence type="ECO:0000313" key="3">
    <source>
        <dbReference type="EMBL" id="MDT4514712.1"/>
    </source>
</evidence>
<dbReference type="PROSITE" id="PS51257">
    <property type="entry name" value="PROKAR_LIPOPROTEIN"/>
    <property type="match status" value="1"/>
</dbReference>
<evidence type="ECO:0000313" key="2">
    <source>
        <dbReference type="EMBL" id="KAA5410043.1"/>
    </source>
</evidence>
<evidence type="ECO:0000256" key="1">
    <source>
        <dbReference type="SAM" id="SignalP"/>
    </source>
</evidence>
<comment type="caution">
    <text evidence="2">The sequence shown here is derived from an EMBL/GenBank/DDBJ whole genome shotgun (WGS) entry which is preliminary data.</text>
</comment>
<dbReference type="Gene3D" id="2.60.40.2580">
    <property type="match status" value="1"/>
</dbReference>
<gene>
    <name evidence="2" type="ORF">F2Y86_07605</name>
    <name evidence="3" type="ORF">RO785_27480</name>
</gene>
<protein>
    <recommendedName>
        <fullName evidence="5">Major fimbrial subunit protein N-terminal domain-containing protein</fullName>
    </recommendedName>
</protein>
<dbReference type="EMBL" id="JAVSNH010000002">
    <property type="protein sequence ID" value="MDT4514712.1"/>
    <property type="molecule type" value="Genomic_DNA"/>
</dbReference>
<feature type="signal peptide" evidence="1">
    <location>
        <begin position="1"/>
        <end position="24"/>
    </location>
</feature>
<evidence type="ECO:0008006" key="5">
    <source>
        <dbReference type="Google" id="ProtNLM"/>
    </source>
</evidence>
<feature type="chain" id="PRO_5042713363" description="Major fimbrial subunit protein N-terminal domain-containing protein" evidence="1">
    <location>
        <begin position="25"/>
        <end position="368"/>
    </location>
</feature>
<accession>A0A412S4N1</accession>
<keyword evidence="1" id="KW-0732">Signal</keyword>
<organism evidence="2 4">
    <name type="scientific">Bacteroides cellulosilyticus</name>
    <dbReference type="NCBI Taxonomy" id="246787"/>
    <lineage>
        <taxon>Bacteria</taxon>
        <taxon>Pseudomonadati</taxon>
        <taxon>Bacteroidota</taxon>
        <taxon>Bacteroidia</taxon>
        <taxon>Bacteroidales</taxon>
        <taxon>Bacteroidaceae</taxon>
        <taxon>Bacteroides</taxon>
    </lineage>
</organism>
<sequence>MREKILYIVCMAFTALLFSCSKDAMDDELLPVTRAQLSIGLEDKSEVERQEEIKSIRFIVFSNASGDVKLNVNKLVTLDTPATATDITAKNLEVIPNNDIMVIVIANEPQSLTSKLNTVTSPWLLQSVDYDIANILDSDGEIVSTTGMPMTGVIRDISVASDEVKAVKMVVERAVARVDIFLEATDGGAVTGYTKDVTSVTLHNFTHNSYFVMGNEANYTRDNANPSKNYGKVMTNAVDGDLLTQTWTAATTETWAYSSVAGAENRKILCSFYVAERIFRSDSSDQLAISMVNVLKGPPSVTGIAEKVIKTITKVDNSGTPTAQPFTEIRRNNVYQITARVGKIGIQIITISVEGWGKVQDIDLDMYL</sequence>
<proteinExistence type="predicted"/>
<reference evidence="2 4" key="1">
    <citation type="journal article" date="2019" name="Nat. Med.">
        <title>A library of human gut bacterial isolates paired with longitudinal multiomics data enables mechanistic microbiome research.</title>
        <authorList>
            <person name="Poyet M."/>
            <person name="Groussin M."/>
            <person name="Gibbons S.M."/>
            <person name="Avila-Pacheco J."/>
            <person name="Jiang X."/>
            <person name="Kearney S.M."/>
            <person name="Perrotta A.R."/>
            <person name="Berdy B."/>
            <person name="Zhao S."/>
            <person name="Lieberman T.D."/>
            <person name="Swanson P.K."/>
            <person name="Smith M."/>
            <person name="Roesemann S."/>
            <person name="Alexander J.E."/>
            <person name="Rich S.A."/>
            <person name="Livny J."/>
            <person name="Vlamakis H."/>
            <person name="Clish C."/>
            <person name="Bullock K."/>
            <person name="Deik A."/>
            <person name="Scott J."/>
            <person name="Pierce K.A."/>
            <person name="Xavier R.J."/>
            <person name="Alm E.J."/>
        </authorList>
    </citation>
    <scope>NUCLEOTIDE SEQUENCE [LARGE SCALE GENOMIC DNA]</scope>
    <source>
        <strain evidence="2 4">BIOML-A7</strain>
    </source>
</reference>
<reference evidence="3" key="2">
    <citation type="submission" date="2023-08" db="EMBL/GenBank/DDBJ databases">
        <title>Reintroducing virulent viruses to syntetic microbiomes.</title>
        <authorList>
            <person name="Wilde J."/>
            <person name="Boyes R."/>
            <person name="Robinson A.V."/>
            <person name="Daisley B.A."/>
            <person name="Allen-Vercoe E."/>
        </authorList>
    </citation>
    <scope>NUCLEOTIDE SEQUENCE</scope>
    <source>
        <strain evidence="3">225I_12FAA</strain>
    </source>
</reference>
<name>A0A412S4N1_9BACE</name>
<dbReference type="Proteomes" id="UP000325055">
    <property type="component" value="Unassembled WGS sequence"/>
</dbReference>
<dbReference type="Proteomes" id="UP001266995">
    <property type="component" value="Unassembled WGS sequence"/>
</dbReference>
<dbReference type="AlphaFoldDB" id="A0A412S4N1"/>
<dbReference type="RefSeq" id="WP_118434434.1">
    <property type="nucleotide sequence ID" value="NZ_DAWEQE010000009.1"/>
</dbReference>
<dbReference type="EMBL" id="VVYW01000005">
    <property type="protein sequence ID" value="KAA5410043.1"/>
    <property type="molecule type" value="Genomic_DNA"/>
</dbReference>